<dbReference type="InterPro" id="IPR000601">
    <property type="entry name" value="PKD_dom"/>
</dbReference>
<dbReference type="InterPro" id="IPR036116">
    <property type="entry name" value="FN3_sf"/>
</dbReference>
<dbReference type="Proteomes" id="UP000199114">
    <property type="component" value="Unassembled WGS sequence"/>
</dbReference>
<dbReference type="InterPro" id="IPR050713">
    <property type="entry name" value="RTP_Phos/Ushers"/>
</dbReference>
<proteinExistence type="predicted"/>
<dbReference type="PANTHER" id="PTHR46957:SF3">
    <property type="entry name" value="CYTOKINE RECEPTOR"/>
    <property type="match status" value="1"/>
</dbReference>
<feature type="region of interest" description="Disordered" evidence="2">
    <location>
        <begin position="635"/>
        <end position="669"/>
    </location>
</feature>
<dbReference type="SMART" id="SM00060">
    <property type="entry name" value="FN3"/>
    <property type="match status" value="2"/>
</dbReference>
<feature type="domain" description="Fibronectin type-III" evidence="4">
    <location>
        <begin position="343"/>
        <end position="424"/>
    </location>
</feature>
<dbReference type="CDD" id="cd00146">
    <property type="entry name" value="PKD"/>
    <property type="match status" value="1"/>
</dbReference>
<feature type="domain" description="Fibronectin type-III" evidence="4">
    <location>
        <begin position="573"/>
        <end position="654"/>
    </location>
</feature>
<dbReference type="InterPro" id="IPR036573">
    <property type="entry name" value="CBM_sf_5/12"/>
</dbReference>
<dbReference type="PROSITE" id="PS50093">
    <property type="entry name" value="PKD"/>
    <property type="match status" value="1"/>
</dbReference>
<evidence type="ECO:0000256" key="2">
    <source>
        <dbReference type="SAM" id="MobiDB-lite"/>
    </source>
</evidence>
<name>A0A1H9IH05_9EURY</name>
<dbReference type="InterPro" id="IPR006311">
    <property type="entry name" value="TAT_signal"/>
</dbReference>
<keyword evidence="1" id="KW-0378">Hydrolase</keyword>
<gene>
    <name evidence="5" type="ORF">SAMN04489841_2229</name>
</gene>
<dbReference type="GO" id="GO:0005975">
    <property type="term" value="P:carbohydrate metabolic process"/>
    <property type="evidence" value="ECO:0007669"/>
    <property type="project" value="InterPro"/>
</dbReference>
<dbReference type="InterPro" id="IPR003961">
    <property type="entry name" value="FN3_dom"/>
</dbReference>
<sequence>MTDNIETHDEEQFAETDRQTSASTSRRNFIRAAGASAAVLATGTSAVAAQEDLPTVTVDLADAQLAVGASTTATVRVENSPAGSLGASIEVAVDPAVAQITEIELGEHAPSQLEDTINQDIEDAGGAVSSIDAQSFDGNGIDETAYEIATLHLKGRGDGATEPELADFSLTPPDGGLVEEAVYDAPTLTVGEGPGEPVTPTVTVDLAAEQVDPGETTTVGLGLNSAPNGLSGFNLEVSVDTAVATITDAALGGPFADSMFNTVDVTDGTATLEAVQEIEAGATGVTFGTVELEGAADGETAVDVAESETLPIENIDGEPVGPEIEEATLTVGDGEPDDEPPSVPQDLEVVAENETSVEIAWSPVSDAVEYAISVDGEQETTTTSTTATITELEADTTYEIGVSAVGENGAASDEATVEATTAAGEGPGTPTVTVDLADAQIDPGETTTVDLGLTVAPNGLSGFNVQTSVDTDVATIVDAELGGPFADSMFNTVEVTDETATLEAAQEVEAGATDVAFGTVELEGAADGETVLDVTESETLPIENIEGEPVGPEIEEATLTVGDGEPDDEPPSVPQNLQVVTVDETSIEISWSPDPNAVEYVVYVDGAQETTTTTSSATVSGLEAGTTYEIGVSAVGESETETDTATVSATTDEADDGDGDNGDSEYPEWDPDTLYEEGDRVHWNGEDWEAQWTNQGTEPKYEEFYAWEPVDGEIPIDVEYLAKIDPSATSVEVGERIDFHVTDNTTDQNWVEQLAWDLGDGTSASGWYAGHAYDSSGTYTVSLTATDQRGRQTTHTVEITVA</sequence>
<dbReference type="PROSITE" id="PS50853">
    <property type="entry name" value="FN3"/>
    <property type="match status" value="2"/>
</dbReference>
<dbReference type="GO" id="GO:0004553">
    <property type="term" value="F:hydrolase activity, hydrolyzing O-glycosyl compounds"/>
    <property type="evidence" value="ECO:0007669"/>
    <property type="project" value="InterPro"/>
</dbReference>
<evidence type="ECO:0000259" key="3">
    <source>
        <dbReference type="PROSITE" id="PS50093"/>
    </source>
</evidence>
<dbReference type="PROSITE" id="PS51318">
    <property type="entry name" value="TAT"/>
    <property type="match status" value="1"/>
</dbReference>
<dbReference type="GO" id="GO:0016020">
    <property type="term" value="C:membrane"/>
    <property type="evidence" value="ECO:0007669"/>
    <property type="project" value="UniProtKB-SubCell"/>
</dbReference>
<dbReference type="CDD" id="cd12215">
    <property type="entry name" value="ChiC_BD"/>
    <property type="match status" value="1"/>
</dbReference>
<dbReference type="Gene3D" id="2.60.40.680">
    <property type="match status" value="2"/>
</dbReference>
<evidence type="ECO:0000313" key="5">
    <source>
        <dbReference type="EMBL" id="SEQ73864.1"/>
    </source>
</evidence>
<dbReference type="Gene3D" id="2.10.10.20">
    <property type="entry name" value="Carbohydrate-binding module superfamily 5/12"/>
    <property type="match status" value="1"/>
</dbReference>
<feature type="domain" description="PKD" evidence="3">
    <location>
        <begin position="756"/>
        <end position="802"/>
    </location>
</feature>
<dbReference type="InterPro" id="IPR035986">
    <property type="entry name" value="PKD_dom_sf"/>
</dbReference>
<dbReference type="SUPFAM" id="SSF51055">
    <property type="entry name" value="Carbohydrate binding domain"/>
    <property type="match status" value="1"/>
</dbReference>
<protein>
    <submittedName>
        <fullName evidence="5">PKD domain-containing protein</fullName>
    </submittedName>
</protein>
<dbReference type="RefSeq" id="WP_090617453.1">
    <property type="nucleotide sequence ID" value="NZ_FOFD01000003.1"/>
</dbReference>
<dbReference type="STRING" id="1186196.SAMN04489841_2229"/>
<feature type="region of interest" description="Disordered" evidence="2">
    <location>
        <begin position="1"/>
        <end position="26"/>
    </location>
</feature>
<dbReference type="AlphaFoldDB" id="A0A1H9IH05"/>
<dbReference type="GO" id="GO:0005576">
    <property type="term" value="C:extracellular region"/>
    <property type="evidence" value="ECO:0007669"/>
    <property type="project" value="InterPro"/>
</dbReference>
<organism evidence="5 6">
    <name type="scientific">Natrinema salaciae</name>
    <dbReference type="NCBI Taxonomy" id="1186196"/>
    <lineage>
        <taxon>Archaea</taxon>
        <taxon>Methanobacteriati</taxon>
        <taxon>Methanobacteriota</taxon>
        <taxon>Stenosarchaea group</taxon>
        <taxon>Halobacteria</taxon>
        <taxon>Halobacteriales</taxon>
        <taxon>Natrialbaceae</taxon>
        <taxon>Natrinema</taxon>
    </lineage>
</organism>
<dbReference type="InterPro" id="IPR003610">
    <property type="entry name" value="CBM5/12"/>
</dbReference>
<dbReference type="EMBL" id="FOFD01000003">
    <property type="protein sequence ID" value="SEQ73864.1"/>
    <property type="molecule type" value="Genomic_DNA"/>
</dbReference>
<dbReference type="GO" id="GO:0030246">
    <property type="term" value="F:carbohydrate binding"/>
    <property type="evidence" value="ECO:0007669"/>
    <property type="project" value="InterPro"/>
</dbReference>
<evidence type="ECO:0000313" key="6">
    <source>
        <dbReference type="Proteomes" id="UP000199114"/>
    </source>
</evidence>
<dbReference type="InterPro" id="IPR008965">
    <property type="entry name" value="CBM2/CBM3_carb-bd_dom_sf"/>
</dbReference>
<dbReference type="SMART" id="SM00495">
    <property type="entry name" value="ChtBD3"/>
    <property type="match status" value="1"/>
</dbReference>
<feature type="compositionally biased region" description="Acidic residues" evidence="2">
    <location>
        <begin position="652"/>
        <end position="669"/>
    </location>
</feature>
<dbReference type="InterPro" id="IPR013783">
    <property type="entry name" value="Ig-like_fold"/>
</dbReference>
<evidence type="ECO:0000259" key="4">
    <source>
        <dbReference type="PROSITE" id="PS50853"/>
    </source>
</evidence>
<dbReference type="SUPFAM" id="SSF49384">
    <property type="entry name" value="Carbohydrate-binding domain"/>
    <property type="match status" value="2"/>
</dbReference>
<keyword evidence="6" id="KW-1185">Reference proteome</keyword>
<dbReference type="OrthoDB" id="8638at2157"/>
<dbReference type="Pfam" id="PF18911">
    <property type="entry name" value="PKD_4"/>
    <property type="match status" value="1"/>
</dbReference>
<evidence type="ECO:0000256" key="1">
    <source>
        <dbReference type="ARBA" id="ARBA00022801"/>
    </source>
</evidence>
<dbReference type="Gene3D" id="2.60.40.10">
    <property type="entry name" value="Immunoglobulins"/>
    <property type="match status" value="3"/>
</dbReference>
<dbReference type="SMART" id="SM00089">
    <property type="entry name" value="PKD"/>
    <property type="match status" value="1"/>
</dbReference>
<accession>A0A1H9IH05</accession>
<dbReference type="SUPFAM" id="SSF49265">
    <property type="entry name" value="Fibronectin type III"/>
    <property type="match status" value="2"/>
</dbReference>
<dbReference type="Pfam" id="PF00041">
    <property type="entry name" value="fn3"/>
    <property type="match status" value="2"/>
</dbReference>
<feature type="compositionally biased region" description="Basic and acidic residues" evidence="2">
    <location>
        <begin position="1"/>
        <end position="18"/>
    </location>
</feature>
<dbReference type="CDD" id="cd00063">
    <property type="entry name" value="FN3"/>
    <property type="match status" value="2"/>
</dbReference>
<reference evidence="6" key="1">
    <citation type="submission" date="2016-10" db="EMBL/GenBank/DDBJ databases">
        <authorList>
            <person name="Varghese N."/>
            <person name="Submissions S."/>
        </authorList>
    </citation>
    <scope>NUCLEOTIDE SEQUENCE [LARGE SCALE GENOMIC DNA]</scope>
    <source>
        <strain evidence="6">DSM 25055</strain>
    </source>
</reference>
<dbReference type="PANTHER" id="PTHR46957">
    <property type="entry name" value="CYTOKINE RECEPTOR"/>
    <property type="match status" value="1"/>
</dbReference>
<dbReference type="InterPro" id="IPR022409">
    <property type="entry name" value="PKD/Chitinase_dom"/>
</dbReference>
<dbReference type="SUPFAM" id="SSF49299">
    <property type="entry name" value="PKD domain"/>
    <property type="match status" value="1"/>
</dbReference>